<dbReference type="EMBL" id="FWZU01000003">
    <property type="protein sequence ID" value="SMF16801.1"/>
    <property type="molecule type" value="Genomic_DNA"/>
</dbReference>
<organism evidence="1 2">
    <name type="scientific">Desulfovibrio gilichinskyi</name>
    <dbReference type="NCBI Taxonomy" id="1519643"/>
    <lineage>
        <taxon>Bacteria</taxon>
        <taxon>Pseudomonadati</taxon>
        <taxon>Thermodesulfobacteriota</taxon>
        <taxon>Desulfovibrionia</taxon>
        <taxon>Desulfovibrionales</taxon>
        <taxon>Desulfovibrionaceae</taxon>
        <taxon>Desulfovibrio</taxon>
    </lineage>
</organism>
<protein>
    <submittedName>
        <fullName evidence="1">Uncharacterized protein</fullName>
    </submittedName>
</protein>
<dbReference type="STRING" id="1519643.SAMN06295933_1992"/>
<evidence type="ECO:0000313" key="2">
    <source>
        <dbReference type="Proteomes" id="UP000192906"/>
    </source>
</evidence>
<dbReference type="Proteomes" id="UP000192906">
    <property type="component" value="Unassembled WGS sequence"/>
</dbReference>
<name>A0A1X7DKD9_9BACT</name>
<dbReference type="AlphaFoldDB" id="A0A1X7DKD9"/>
<reference evidence="2" key="1">
    <citation type="submission" date="2017-04" db="EMBL/GenBank/DDBJ databases">
        <authorList>
            <person name="Varghese N."/>
            <person name="Submissions S."/>
        </authorList>
    </citation>
    <scope>NUCLEOTIDE SEQUENCE [LARGE SCALE GENOMIC DNA]</scope>
    <source>
        <strain evidence="2">K3S</strain>
    </source>
</reference>
<proteinExistence type="predicted"/>
<accession>A0A1X7DKD9</accession>
<keyword evidence="2" id="KW-1185">Reference proteome</keyword>
<gene>
    <name evidence="1" type="ORF">SAMN06295933_1992</name>
</gene>
<evidence type="ECO:0000313" key="1">
    <source>
        <dbReference type="EMBL" id="SMF16801.1"/>
    </source>
</evidence>
<sequence>MKLNIIQVSIFKKLSKEKGLEVDSYVEKYSMEFINLQRNKLEDLSEEEGDEWINKEYLISLSDAGCNIL</sequence>